<comment type="similarity">
    <text evidence="2">Belongs to the unc-93 family.</text>
</comment>
<keyword evidence="5 6" id="KW-0472">Membrane</keyword>
<comment type="caution">
    <text evidence="7">The sequence shown here is derived from an EMBL/GenBank/DDBJ whole genome shotgun (WGS) entry which is preliminary data.</text>
</comment>
<comment type="subcellular location">
    <subcellularLocation>
        <location evidence="1">Membrane</location>
        <topology evidence="1">Multi-pass membrane protein</topology>
    </subcellularLocation>
</comment>
<feature type="transmembrane region" description="Helical" evidence="6">
    <location>
        <begin position="207"/>
        <end position="229"/>
    </location>
</feature>
<evidence type="ECO:0000256" key="4">
    <source>
        <dbReference type="ARBA" id="ARBA00022989"/>
    </source>
</evidence>
<dbReference type="InterPro" id="IPR036259">
    <property type="entry name" value="MFS_trans_sf"/>
</dbReference>
<accession>A0A8S4NK46</accession>
<dbReference type="OrthoDB" id="78663at2759"/>
<feature type="transmembrane region" description="Helical" evidence="6">
    <location>
        <begin position="12"/>
        <end position="32"/>
    </location>
</feature>
<evidence type="ECO:0000256" key="3">
    <source>
        <dbReference type="ARBA" id="ARBA00022692"/>
    </source>
</evidence>
<dbReference type="EMBL" id="CAIIXF020000004">
    <property type="protein sequence ID" value="CAH1781984.1"/>
    <property type="molecule type" value="Genomic_DNA"/>
</dbReference>
<keyword evidence="4 6" id="KW-1133">Transmembrane helix</keyword>
<dbReference type="PANTHER" id="PTHR19444">
    <property type="entry name" value="UNC-93 RELATED"/>
    <property type="match status" value="1"/>
</dbReference>
<proteinExistence type="inferred from homology"/>
<dbReference type="GO" id="GO:0016020">
    <property type="term" value="C:membrane"/>
    <property type="evidence" value="ECO:0007669"/>
    <property type="project" value="UniProtKB-SubCell"/>
</dbReference>
<name>A0A8S4NK46_OWEFU</name>
<evidence type="ECO:0000313" key="8">
    <source>
        <dbReference type="Proteomes" id="UP000749559"/>
    </source>
</evidence>
<keyword evidence="8" id="KW-1185">Reference proteome</keyword>
<gene>
    <name evidence="7" type="ORF">OFUS_LOCUS8478</name>
</gene>
<dbReference type="Gene3D" id="1.20.1250.20">
    <property type="entry name" value="MFS general substrate transporter like domains"/>
    <property type="match status" value="1"/>
</dbReference>
<dbReference type="SUPFAM" id="SSF103473">
    <property type="entry name" value="MFS general substrate transporter"/>
    <property type="match status" value="1"/>
</dbReference>
<keyword evidence="3 6" id="KW-0812">Transmembrane</keyword>
<reference evidence="7" key="1">
    <citation type="submission" date="2022-03" db="EMBL/GenBank/DDBJ databases">
        <authorList>
            <person name="Martin C."/>
        </authorList>
    </citation>
    <scope>NUCLEOTIDE SEQUENCE</scope>
</reference>
<dbReference type="Proteomes" id="UP000749559">
    <property type="component" value="Unassembled WGS sequence"/>
</dbReference>
<dbReference type="InterPro" id="IPR010291">
    <property type="entry name" value="Ion_channel_UNC-93"/>
</dbReference>
<evidence type="ECO:0000256" key="5">
    <source>
        <dbReference type="ARBA" id="ARBA00023136"/>
    </source>
</evidence>
<sequence>MGQFCGEKGRVLKNVIVLSTSVMLISVALVSLQDIESTINSSKGIGVLSLCSFYSVTSILPCIVAPVVTDKLGCKWAIVLGIALRNVYTAVHFYATEWALIIGGLIGGMGNIPIWTAGGTMITELAEEYASATATDVEVYVNKFNGVFYSFYQCSHVIGNLISTLCLTRLDVQFDLSDKRHCGMKVCPRKYLQSSQMSQNNEDKKTVYLMVALLLFCGLLAIILAICILDNTPNRIQEEEESRSLIHKRLMQAYDYKSEECDNGARQQEGNTASDYYITKRIRKTLGMMFDKKVLLMTPLMIFTGTNLTWLFTDFTQSFMTCNAGVDIIGRGMIFFGVADTSGSLLVGMVEKYISRYIMFLGAFVINLSIWTSLVVFNPSQIWFLYFVPIMWGFTDAIWETQTSAYIGVTFSQSDVVDVYSIWRSWQYFGYTVYLATTHFFCMSVKVYIQLLLSITMITMFIISEILTTKGYFGERGTFDDPKHMS</sequence>
<evidence type="ECO:0000256" key="6">
    <source>
        <dbReference type="SAM" id="Phobius"/>
    </source>
</evidence>
<feature type="transmembrane region" description="Helical" evidence="6">
    <location>
        <begin position="357"/>
        <end position="377"/>
    </location>
</feature>
<dbReference type="PANTHER" id="PTHR19444:SF13">
    <property type="entry name" value="PROTEIN UNC-93 HOMOLOG A"/>
    <property type="match status" value="1"/>
</dbReference>
<dbReference type="AlphaFoldDB" id="A0A8S4NK46"/>
<feature type="transmembrane region" description="Helical" evidence="6">
    <location>
        <begin position="44"/>
        <end position="64"/>
    </location>
</feature>
<evidence type="ECO:0000313" key="7">
    <source>
        <dbReference type="EMBL" id="CAH1781984.1"/>
    </source>
</evidence>
<protein>
    <submittedName>
        <fullName evidence="7">Uncharacterized protein</fullName>
    </submittedName>
</protein>
<dbReference type="Pfam" id="PF05978">
    <property type="entry name" value="UNC-93"/>
    <property type="match status" value="1"/>
</dbReference>
<evidence type="ECO:0000256" key="1">
    <source>
        <dbReference type="ARBA" id="ARBA00004141"/>
    </source>
</evidence>
<feature type="transmembrane region" description="Helical" evidence="6">
    <location>
        <begin position="294"/>
        <end position="312"/>
    </location>
</feature>
<feature type="transmembrane region" description="Helical" evidence="6">
    <location>
        <begin position="332"/>
        <end position="350"/>
    </location>
</feature>
<feature type="transmembrane region" description="Helical" evidence="6">
    <location>
        <begin position="76"/>
        <end position="95"/>
    </location>
</feature>
<organism evidence="7 8">
    <name type="scientific">Owenia fusiformis</name>
    <name type="common">Polychaete worm</name>
    <dbReference type="NCBI Taxonomy" id="6347"/>
    <lineage>
        <taxon>Eukaryota</taxon>
        <taxon>Metazoa</taxon>
        <taxon>Spiralia</taxon>
        <taxon>Lophotrochozoa</taxon>
        <taxon>Annelida</taxon>
        <taxon>Polychaeta</taxon>
        <taxon>Sedentaria</taxon>
        <taxon>Canalipalpata</taxon>
        <taxon>Sabellida</taxon>
        <taxon>Oweniida</taxon>
        <taxon>Oweniidae</taxon>
        <taxon>Owenia</taxon>
    </lineage>
</organism>
<dbReference type="InterPro" id="IPR051951">
    <property type="entry name" value="UNC-93_regulatory"/>
</dbReference>
<feature type="transmembrane region" description="Helical" evidence="6">
    <location>
        <begin position="447"/>
        <end position="467"/>
    </location>
</feature>
<evidence type="ECO:0000256" key="2">
    <source>
        <dbReference type="ARBA" id="ARBA00009172"/>
    </source>
</evidence>